<evidence type="ECO:0000256" key="1">
    <source>
        <dbReference type="SAM" id="Coils"/>
    </source>
</evidence>
<accession>A0A6J5NPJ2</accession>
<dbReference type="Pfam" id="PF23899">
    <property type="entry name" value="SU10_portal"/>
    <property type="match status" value="1"/>
</dbReference>
<sequence>MMELPIDQLAGLTAEEAAELQGDDAAADQERKRQERLGLFGERLDKLFREQVALKSPTEERWLNDLRRYEGRYEDKVLVAIQEAGGSEAFVNLTRVKCNATEARIADTVLPTGDRNWAIEHTPVPELARAQRDTSLVRDPATGQPRVGPDGKPTRVADAVAALIAEAKKAADLMQQEMDDQLQECQYNATLRQVIRNTVIYGTGVLKGPVIRARMKIGFKKVQEMVPGGVPRQMWKLNIEEDLAPGAECVSPWDFFPDMRARNMRECEFVFERHRMNSMKLRELAKLPGFMPDQIKDVLASEPSQGMSGLIDQSDSEETLGHRGRGTYEVIEYSGPIDVADLEAAGIEGLDADDKLQGYYGTVWFCQGRVLKAVLSLLQTNELMYDVMVMERDDSSIFGKGVPAVMEQSQRAANAAWRMILDNAALSVGGQIITKAGKIKPKTGNWRPAPLKHWEVTDPNASIDDVIRILDIPSNLSTIFTVFETARYLSDEETGLPMIAQGQQSPAITKTAQGMTLLMNSANVVLRRIVKEFDDAITSPFITRLYRWNMQFNEREDIKGDYHAVALGSSALMLKEQQAQGLMQLGSLAGTNPEFAIRTKWGDLYRQIVKAMSISAESLIKTEEEVDFEKAQAAQQPPQMPPEVQIKMAELQMRGAQLKLEQARAQTEAQVEAARLAMEQSKIQGQTETERRKVELTFQAEQARAQAAMAQAQADVYRIQMEQQALVLKLAADRELTMEQVRAQFGIKAMDLDSKHQLFNAERAVKQEFGQGI</sequence>
<proteinExistence type="predicted"/>
<keyword evidence="1" id="KW-0175">Coiled coil</keyword>
<protein>
    <recommendedName>
        <fullName evidence="3">Portal protein</fullName>
    </recommendedName>
</protein>
<dbReference type="EMBL" id="LR796684">
    <property type="protein sequence ID" value="CAB4158918.1"/>
    <property type="molecule type" value="Genomic_DNA"/>
</dbReference>
<evidence type="ECO:0008006" key="3">
    <source>
        <dbReference type="Google" id="ProtNLM"/>
    </source>
</evidence>
<gene>
    <name evidence="2" type="ORF">UFOVP707_35</name>
</gene>
<evidence type="ECO:0000313" key="2">
    <source>
        <dbReference type="EMBL" id="CAB4158918.1"/>
    </source>
</evidence>
<name>A0A6J5NPJ2_9CAUD</name>
<reference evidence="2" key="1">
    <citation type="submission" date="2020-04" db="EMBL/GenBank/DDBJ databases">
        <authorList>
            <person name="Chiriac C."/>
            <person name="Salcher M."/>
            <person name="Ghai R."/>
            <person name="Kavagutti S V."/>
        </authorList>
    </citation>
    <scope>NUCLEOTIDE SEQUENCE</scope>
</reference>
<feature type="coiled-coil region" evidence="1">
    <location>
        <begin position="646"/>
        <end position="720"/>
    </location>
</feature>
<dbReference type="InterPro" id="IPR056909">
    <property type="entry name" value="SU10_portal"/>
</dbReference>
<organism evidence="2">
    <name type="scientific">uncultured Caudovirales phage</name>
    <dbReference type="NCBI Taxonomy" id="2100421"/>
    <lineage>
        <taxon>Viruses</taxon>
        <taxon>Duplodnaviria</taxon>
        <taxon>Heunggongvirae</taxon>
        <taxon>Uroviricota</taxon>
        <taxon>Caudoviricetes</taxon>
        <taxon>Peduoviridae</taxon>
        <taxon>Maltschvirus</taxon>
        <taxon>Maltschvirus maltsch</taxon>
    </lineage>
</organism>